<dbReference type="GO" id="GO:0005524">
    <property type="term" value="F:ATP binding"/>
    <property type="evidence" value="ECO:0007669"/>
    <property type="project" value="UniProtKB-UniRule"/>
</dbReference>
<dbReference type="NCBIfam" id="NF011104">
    <property type="entry name" value="PRK14531.1"/>
    <property type="match status" value="1"/>
</dbReference>
<keyword evidence="1 5" id="KW-0808">Transferase</keyword>
<proteinExistence type="inferred from homology"/>
<keyword evidence="3 5" id="KW-0547">Nucleotide-binding</keyword>
<comment type="pathway">
    <text evidence="5">Purine metabolism; AMP biosynthesis via salvage pathway; AMP from ADP: step 1/1.</text>
</comment>
<dbReference type="UniPathway" id="UPA00588">
    <property type="reaction ID" value="UER00649"/>
</dbReference>
<dbReference type="PANTHER" id="PTHR23359">
    <property type="entry name" value="NUCLEOTIDE KINASE"/>
    <property type="match status" value="1"/>
</dbReference>
<dbReference type="Proteomes" id="UP000256709">
    <property type="component" value="Unassembled WGS sequence"/>
</dbReference>
<dbReference type="OrthoDB" id="9805030at2"/>
<feature type="binding site" evidence="5">
    <location>
        <position position="32"/>
    </location>
    <ligand>
        <name>AMP</name>
        <dbReference type="ChEBI" id="CHEBI:456215"/>
    </ligand>
</feature>
<keyword evidence="5 7" id="KW-0067">ATP-binding</keyword>
<dbReference type="EMBL" id="NBXA01000026">
    <property type="protein sequence ID" value="RFA07333.1"/>
    <property type="molecule type" value="Genomic_DNA"/>
</dbReference>
<feature type="binding site" evidence="5">
    <location>
        <position position="145"/>
    </location>
    <ligand>
        <name>AMP</name>
        <dbReference type="ChEBI" id="CHEBI:456215"/>
    </ligand>
</feature>
<feature type="binding site" evidence="5">
    <location>
        <position position="37"/>
    </location>
    <ligand>
        <name>AMP</name>
        <dbReference type="ChEBI" id="CHEBI:456215"/>
    </ligand>
</feature>
<dbReference type="NCBIfam" id="NF011105">
    <property type="entry name" value="PRK14532.1"/>
    <property type="match status" value="1"/>
</dbReference>
<evidence type="ECO:0000256" key="3">
    <source>
        <dbReference type="ARBA" id="ARBA00022741"/>
    </source>
</evidence>
<dbReference type="AlphaFoldDB" id="A0A3E0VCQ3"/>
<comment type="subcellular location">
    <subcellularLocation>
        <location evidence="5 7">Cytoplasm</location>
    </subcellularLocation>
</comment>
<comment type="subunit">
    <text evidence="5 7">Monomer.</text>
</comment>
<dbReference type="InterPro" id="IPR027417">
    <property type="entry name" value="P-loop_NTPase"/>
</dbReference>
<feature type="binding site" evidence="5">
    <location>
        <position position="93"/>
    </location>
    <ligand>
        <name>AMP</name>
        <dbReference type="ChEBI" id="CHEBI:456215"/>
    </ligand>
</feature>
<sequence length="196" mass="21071">MTRLLLIGPPGAGKGTQAVRLSEACGVPAISTGDIFRANVAEETELGLKAKEFMDAGKYVPDSLTNDLVRSRLHEADVAGGFLLDGYPRTTAQVDELDDILAAGGHSLDVVVLLVADSDEIVTRLSKRALDQGRSDDTEEVIRHRLDVYEEQTAPLIDLYQSRDLVVTVDGLGSVDAVTTRITDALLERGIVLTLN</sequence>
<dbReference type="GO" id="GO:0004017">
    <property type="term" value="F:AMP kinase activity"/>
    <property type="evidence" value="ECO:0007669"/>
    <property type="project" value="UniProtKB-UniRule"/>
</dbReference>
<dbReference type="EC" id="2.7.4.3" evidence="5 7"/>
<dbReference type="CDD" id="cd01428">
    <property type="entry name" value="ADK"/>
    <property type="match status" value="1"/>
</dbReference>
<dbReference type="SUPFAM" id="SSF52540">
    <property type="entry name" value="P-loop containing nucleoside triphosphate hydrolases"/>
    <property type="match status" value="1"/>
</dbReference>
<dbReference type="Pfam" id="PF00406">
    <property type="entry name" value="ADK"/>
    <property type="match status" value="1"/>
</dbReference>
<accession>A0A3E0VCQ3</accession>
<gene>
    <name evidence="5" type="primary">adk</name>
    <name evidence="8" type="ORF">B7R21_14040</name>
</gene>
<evidence type="ECO:0000256" key="1">
    <source>
        <dbReference type="ARBA" id="ARBA00022679"/>
    </source>
</evidence>
<evidence type="ECO:0000256" key="4">
    <source>
        <dbReference type="ARBA" id="ARBA00022777"/>
    </source>
</evidence>
<dbReference type="PRINTS" id="PR00094">
    <property type="entry name" value="ADENYLTKNASE"/>
</dbReference>
<feature type="binding site" evidence="5">
    <location>
        <position position="134"/>
    </location>
    <ligand>
        <name>AMP</name>
        <dbReference type="ChEBI" id="CHEBI:456215"/>
    </ligand>
</feature>
<dbReference type="PROSITE" id="PS00113">
    <property type="entry name" value="ADENYLATE_KINASE"/>
    <property type="match status" value="1"/>
</dbReference>
<dbReference type="GO" id="GO:0044209">
    <property type="term" value="P:AMP salvage"/>
    <property type="evidence" value="ECO:0007669"/>
    <property type="project" value="UniProtKB-UniRule"/>
</dbReference>
<dbReference type="HAMAP" id="MF_00235">
    <property type="entry name" value="Adenylate_kinase_Adk"/>
    <property type="match status" value="1"/>
</dbReference>
<protein>
    <recommendedName>
        <fullName evidence="5 7">Adenylate kinase</fullName>
        <shortName evidence="5">AK</shortName>
        <ecNumber evidence="5 7">2.7.4.3</ecNumber>
    </recommendedName>
    <alternativeName>
        <fullName evidence="5">ATP-AMP transphosphorylase</fullName>
    </alternativeName>
    <alternativeName>
        <fullName evidence="5">ATP:AMP phosphotransferase</fullName>
    </alternativeName>
    <alternativeName>
        <fullName evidence="5">Adenylate monophosphate kinase</fullName>
    </alternativeName>
</protein>
<evidence type="ECO:0000256" key="2">
    <source>
        <dbReference type="ARBA" id="ARBA00022727"/>
    </source>
</evidence>
<dbReference type="NCBIfam" id="NF001381">
    <property type="entry name" value="PRK00279.1-3"/>
    <property type="match status" value="1"/>
</dbReference>
<feature type="binding site" evidence="5">
    <location>
        <begin position="86"/>
        <end position="89"/>
    </location>
    <ligand>
        <name>AMP</name>
        <dbReference type="ChEBI" id="CHEBI:456215"/>
    </ligand>
</feature>
<keyword evidence="4 5" id="KW-0418">Kinase</keyword>
<keyword evidence="2 5" id="KW-0545">Nucleotide biosynthesis</keyword>
<evidence type="ECO:0000256" key="6">
    <source>
        <dbReference type="RuleBase" id="RU003330"/>
    </source>
</evidence>
<feature type="region of interest" description="NMP" evidence="5">
    <location>
        <begin position="31"/>
        <end position="60"/>
    </location>
</feature>
<name>A0A3E0VCQ3_9MICO</name>
<dbReference type="NCBIfam" id="NF011100">
    <property type="entry name" value="PRK14527.1"/>
    <property type="match status" value="1"/>
</dbReference>
<feature type="binding site" evidence="5">
    <location>
        <position position="128"/>
    </location>
    <ligand>
        <name>ATP</name>
        <dbReference type="ChEBI" id="CHEBI:30616"/>
    </ligand>
</feature>
<comment type="caution">
    <text evidence="5">Lacks conserved residue(s) required for the propagation of feature annotation.</text>
</comment>
<organism evidence="8 9">
    <name type="scientific">Subtercola boreus</name>
    <dbReference type="NCBI Taxonomy" id="120213"/>
    <lineage>
        <taxon>Bacteria</taxon>
        <taxon>Bacillati</taxon>
        <taxon>Actinomycetota</taxon>
        <taxon>Actinomycetes</taxon>
        <taxon>Micrococcales</taxon>
        <taxon>Microbacteriaceae</taxon>
        <taxon>Subtercola</taxon>
    </lineage>
</organism>
<reference evidence="8 9" key="1">
    <citation type="submission" date="2017-04" db="EMBL/GenBank/DDBJ databases">
        <title>Comparative genome analysis of Subtercola boreus.</title>
        <authorList>
            <person name="Cho Y.-J."/>
            <person name="Cho A."/>
            <person name="Kim O.-S."/>
            <person name="Lee J.-I."/>
        </authorList>
    </citation>
    <scope>NUCLEOTIDE SEQUENCE [LARGE SCALE GENOMIC DNA]</scope>
    <source>
        <strain evidence="8 9">P27444</strain>
    </source>
</reference>
<comment type="function">
    <text evidence="5">Catalyzes the reversible transfer of the terminal phosphate group between ATP and AMP. Plays an important role in cellular energy homeostasis and in adenine nucleotide metabolism.</text>
</comment>
<dbReference type="Gene3D" id="3.40.50.300">
    <property type="entry name" value="P-loop containing nucleotide triphosphate hydrolases"/>
    <property type="match status" value="1"/>
</dbReference>
<comment type="similarity">
    <text evidence="5 6">Belongs to the adenylate kinase family.</text>
</comment>
<dbReference type="InterPro" id="IPR000850">
    <property type="entry name" value="Adenylat/UMP-CMP_kin"/>
</dbReference>
<comment type="domain">
    <text evidence="5">Consists of three domains, a large central CORE domain and two small peripheral domains, NMPbind and LID, which undergo movements during catalysis. The LID domain closes over the site of phosphoryl transfer upon ATP binding. Assembling and dissambling the active center during each catalytic cycle provides an effective means to prevent ATP hydrolysis.</text>
</comment>
<evidence type="ECO:0000256" key="5">
    <source>
        <dbReference type="HAMAP-Rule" id="MF_00235"/>
    </source>
</evidence>
<feature type="binding site" evidence="5">
    <location>
        <position position="173"/>
    </location>
    <ligand>
        <name>ATP</name>
        <dbReference type="ChEBI" id="CHEBI:30616"/>
    </ligand>
</feature>
<keyword evidence="5" id="KW-0963">Cytoplasm</keyword>
<dbReference type="RefSeq" id="WP_116283878.1">
    <property type="nucleotide sequence ID" value="NZ_NBXA01000026.1"/>
</dbReference>
<comment type="catalytic activity">
    <reaction evidence="5 7">
        <text>AMP + ATP = 2 ADP</text>
        <dbReference type="Rhea" id="RHEA:12973"/>
        <dbReference type="ChEBI" id="CHEBI:30616"/>
        <dbReference type="ChEBI" id="CHEBI:456215"/>
        <dbReference type="ChEBI" id="CHEBI:456216"/>
        <dbReference type="EC" id="2.7.4.3"/>
    </reaction>
</comment>
<comment type="caution">
    <text evidence="8">The sequence shown here is derived from an EMBL/GenBank/DDBJ whole genome shotgun (WGS) entry which is preliminary data.</text>
</comment>
<evidence type="ECO:0000313" key="9">
    <source>
        <dbReference type="Proteomes" id="UP000256709"/>
    </source>
</evidence>
<feature type="binding site" evidence="5">
    <location>
        <begin position="58"/>
        <end position="60"/>
    </location>
    <ligand>
        <name>AMP</name>
        <dbReference type="ChEBI" id="CHEBI:456215"/>
    </ligand>
</feature>
<dbReference type="InterPro" id="IPR033690">
    <property type="entry name" value="Adenylat_kinase_CS"/>
</dbReference>
<evidence type="ECO:0000313" key="8">
    <source>
        <dbReference type="EMBL" id="RFA07333.1"/>
    </source>
</evidence>
<evidence type="ECO:0000256" key="7">
    <source>
        <dbReference type="RuleBase" id="RU003331"/>
    </source>
</evidence>
<dbReference type="GO" id="GO:0005737">
    <property type="term" value="C:cytoplasm"/>
    <property type="evidence" value="ECO:0007669"/>
    <property type="project" value="UniProtKB-SubCell"/>
</dbReference>
<feature type="binding site" evidence="5">
    <location>
        <begin position="11"/>
        <end position="16"/>
    </location>
    <ligand>
        <name>ATP</name>
        <dbReference type="ChEBI" id="CHEBI:30616"/>
    </ligand>
</feature>